<keyword evidence="9" id="KW-1185">Reference proteome</keyword>
<dbReference type="Pfam" id="PF07927">
    <property type="entry name" value="HicA_toxin"/>
    <property type="match status" value="1"/>
</dbReference>
<comment type="similarity">
    <text evidence="1">Belongs to the HicA mRNA interferase family.</text>
</comment>
<reference evidence="8 9" key="1">
    <citation type="submission" date="2024-08" db="EMBL/GenBank/DDBJ databases">
        <title>Clostridium lapicellarii sp. nov., and Clostridium renhuaiense sp. nov., two species isolated from the mud in a fermentation cellar used for producing sauce-flavour Chinese liquors.</title>
        <authorList>
            <person name="Yang F."/>
            <person name="Wang H."/>
            <person name="Chen L.Q."/>
            <person name="Zhou N."/>
            <person name="Lu J.J."/>
            <person name="Pu X.X."/>
            <person name="Wan B."/>
            <person name="Wang L."/>
            <person name="Liu S.J."/>
        </authorList>
    </citation>
    <scope>NUCLEOTIDE SEQUENCE [LARGE SCALE GENOMIC DNA]</scope>
    <source>
        <strain evidence="8 9">MT-5</strain>
    </source>
</reference>
<sequence length="42" mass="4756">MGKKFGLIEVRQSGSHKFFTYIDGRCTVIPVHGKDFKRGLNS</sequence>
<proteinExistence type="inferred from homology"/>
<evidence type="ECO:0000256" key="1">
    <source>
        <dbReference type="ARBA" id="ARBA00006620"/>
    </source>
</evidence>
<evidence type="ECO:0000256" key="4">
    <source>
        <dbReference type="ARBA" id="ARBA00022759"/>
    </source>
</evidence>
<dbReference type="InterPro" id="IPR012933">
    <property type="entry name" value="HicA_mRNA_interferase"/>
</dbReference>
<evidence type="ECO:0000313" key="9">
    <source>
        <dbReference type="Proteomes" id="UP001564657"/>
    </source>
</evidence>
<dbReference type="InterPro" id="IPR038570">
    <property type="entry name" value="HicA_sf"/>
</dbReference>
<comment type="caution">
    <text evidence="8">The sequence shown here is derived from an EMBL/GenBank/DDBJ whole genome shotgun (WGS) entry which is preliminary data.</text>
</comment>
<protein>
    <submittedName>
        <fullName evidence="8">Type II toxin-antitoxin system HicA family toxin</fullName>
    </submittedName>
</protein>
<dbReference type="Proteomes" id="UP001564657">
    <property type="component" value="Unassembled WGS sequence"/>
</dbReference>
<accession>A0ABV4BLV6</accession>
<dbReference type="Gene3D" id="3.30.920.30">
    <property type="entry name" value="Hypothetical protein"/>
    <property type="match status" value="1"/>
</dbReference>
<keyword evidence="4" id="KW-0255">Endonuclease</keyword>
<organism evidence="8 9">
    <name type="scientific">Clostridium moutaii</name>
    <dbReference type="NCBI Taxonomy" id="3240932"/>
    <lineage>
        <taxon>Bacteria</taxon>
        <taxon>Bacillati</taxon>
        <taxon>Bacillota</taxon>
        <taxon>Clostridia</taxon>
        <taxon>Eubacteriales</taxon>
        <taxon>Clostridiaceae</taxon>
        <taxon>Clostridium</taxon>
    </lineage>
</organism>
<evidence type="ECO:0000256" key="5">
    <source>
        <dbReference type="ARBA" id="ARBA00022801"/>
    </source>
</evidence>
<evidence type="ECO:0000256" key="6">
    <source>
        <dbReference type="ARBA" id="ARBA00022884"/>
    </source>
</evidence>
<keyword evidence="7" id="KW-0346">Stress response</keyword>
<evidence type="ECO:0000313" key="8">
    <source>
        <dbReference type="EMBL" id="MEY7999242.1"/>
    </source>
</evidence>
<keyword evidence="3" id="KW-0540">Nuclease</keyword>
<evidence type="ECO:0000256" key="3">
    <source>
        <dbReference type="ARBA" id="ARBA00022722"/>
    </source>
</evidence>
<dbReference type="EMBL" id="JBGEWD010000002">
    <property type="protein sequence ID" value="MEY7999242.1"/>
    <property type="molecule type" value="Genomic_DNA"/>
</dbReference>
<keyword evidence="2" id="KW-1277">Toxin-antitoxin system</keyword>
<keyword evidence="5" id="KW-0378">Hydrolase</keyword>
<keyword evidence="6" id="KW-0694">RNA-binding</keyword>
<evidence type="ECO:0000256" key="2">
    <source>
        <dbReference type="ARBA" id="ARBA00022649"/>
    </source>
</evidence>
<dbReference type="RefSeq" id="WP_369703308.1">
    <property type="nucleotide sequence ID" value="NZ_JBGEWD010000002.1"/>
</dbReference>
<evidence type="ECO:0000256" key="7">
    <source>
        <dbReference type="ARBA" id="ARBA00023016"/>
    </source>
</evidence>
<name>A0ABV4BLV6_9CLOT</name>
<dbReference type="SUPFAM" id="SSF54786">
    <property type="entry name" value="YcfA/nrd intein domain"/>
    <property type="match status" value="1"/>
</dbReference>
<gene>
    <name evidence="8" type="ORF">AB8U03_03340</name>
</gene>